<keyword evidence="1" id="KW-0472">Membrane</keyword>
<gene>
    <name evidence="3" type="ORF">AQI88_21395</name>
</gene>
<dbReference type="InterPro" id="IPR050570">
    <property type="entry name" value="Cell_wall_metabolism_enzyme"/>
</dbReference>
<feature type="domain" description="M23ase beta-sheet core" evidence="2">
    <location>
        <begin position="285"/>
        <end position="381"/>
    </location>
</feature>
<proteinExistence type="predicted"/>
<accession>A0A117PVS1</accession>
<keyword evidence="1" id="KW-1133">Transmembrane helix</keyword>
<dbReference type="SUPFAM" id="SSF51261">
    <property type="entry name" value="Duplicated hybrid motif"/>
    <property type="match status" value="1"/>
</dbReference>
<dbReference type="Proteomes" id="UP000054241">
    <property type="component" value="Unassembled WGS sequence"/>
</dbReference>
<evidence type="ECO:0000313" key="4">
    <source>
        <dbReference type="Proteomes" id="UP000054241"/>
    </source>
</evidence>
<dbReference type="PANTHER" id="PTHR21666">
    <property type="entry name" value="PEPTIDASE-RELATED"/>
    <property type="match status" value="1"/>
</dbReference>
<feature type="transmembrane region" description="Helical" evidence="1">
    <location>
        <begin position="197"/>
        <end position="216"/>
    </location>
</feature>
<feature type="transmembrane region" description="Helical" evidence="1">
    <location>
        <begin position="119"/>
        <end position="137"/>
    </location>
</feature>
<reference evidence="3 4" key="1">
    <citation type="submission" date="2015-10" db="EMBL/GenBank/DDBJ databases">
        <title>Draft genome sequence of Streptomyces cellostaticus DSM 40189, type strain for the species Streptomyces cellostaticus.</title>
        <authorList>
            <person name="Ruckert C."/>
            <person name="Winkler A."/>
            <person name="Kalinowski J."/>
            <person name="Kampfer P."/>
            <person name="Glaeser S."/>
        </authorList>
    </citation>
    <scope>NUCLEOTIDE SEQUENCE [LARGE SCALE GENOMIC DNA]</scope>
    <source>
        <strain evidence="3 4">DSM 40189</strain>
    </source>
</reference>
<evidence type="ECO:0000256" key="1">
    <source>
        <dbReference type="SAM" id="Phobius"/>
    </source>
</evidence>
<dbReference type="AlphaFoldDB" id="A0A117PVS1"/>
<keyword evidence="1" id="KW-0812">Transmembrane</keyword>
<dbReference type="CDD" id="cd12797">
    <property type="entry name" value="M23_peptidase"/>
    <property type="match status" value="1"/>
</dbReference>
<comment type="caution">
    <text evidence="3">The sequence shown here is derived from an EMBL/GenBank/DDBJ whole genome shotgun (WGS) entry which is preliminary data.</text>
</comment>
<dbReference type="InterPro" id="IPR016047">
    <property type="entry name" value="M23ase_b-sheet_dom"/>
</dbReference>
<dbReference type="PANTHER" id="PTHR21666:SF285">
    <property type="entry name" value="M23 FAMILY METALLOPEPTIDASE"/>
    <property type="match status" value="1"/>
</dbReference>
<dbReference type="InterPro" id="IPR011055">
    <property type="entry name" value="Dup_hybrid_motif"/>
</dbReference>
<dbReference type="EMBL" id="LMWL01000037">
    <property type="protein sequence ID" value="KUM94506.1"/>
    <property type="molecule type" value="Genomic_DNA"/>
</dbReference>
<protein>
    <recommendedName>
        <fullName evidence="2">M23ase beta-sheet core domain-containing protein</fullName>
    </recommendedName>
</protein>
<keyword evidence="4" id="KW-1185">Reference proteome</keyword>
<dbReference type="STRING" id="67285.AQI88_21395"/>
<feature type="transmembrane region" description="Helical" evidence="1">
    <location>
        <begin position="143"/>
        <end position="163"/>
    </location>
</feature>
<evidence type="ECO:0000259" key="2">
    <source>
        <dbReference type="Pfam" id="PF01551"/>
    </source>
</evidence>
<name>A0A117PVS1_9ACTN</name>
<sequence length="413" mass="44184">MHDPKPTPGAVPSPAPPPEADTLTRFLAADPASRARLAPGVAAAVGADTMERIVEATLDRTGTPVTVTDSPDGLIVTGPQGKVRAWAQQTRDGEEITGLLLEGALYDPPAPRRHLPESAAWLTYLLLITLWNVFTIWTAADRAAWCAGMATLATFFVFVEGCGAPAQQPRLRHRTVRAVALTSLFSAYRLPSLPTGHFTPALGIALALLAAGVYLVTRARLHHWRTPVCQPLLFPLEGTWYVIQGGGRLINHHVPVPEQRAALDLVALGSHGTRTRPGDDLAAYAAYGRPVHAPCQGRVISAATGIPDQQPGENRYQPIYGNHVFLDTGREIVKLAHLRPGSVTVKPGEFVEAGQLLGEVGNSGNSSEPHLHLHAERDGVGLDLRFSGVKGRLYRGRRVRGDGAQGYPGASAR</sequence>
<dbReference type="Pfam" id="PF01551">
    <property type="entry name" value="Peptidase_M23"/>
    <property type="match status" value="1"/>
</dbReference>
<dbReference type="RefSeq" id="WP_067001815.1">
    <property type="nucleotide sequence ID" value="NZ_BNDU01000006.1"/>
</dbReference>
<dbReference type="Gene3D" id="2.70.70.10">
    <property type="entry name" value="Glucose Permease (Domain IIA)"/>
    <property type="match status" value="1"/>
</dbReference>
<dbReference type="GO" id="GO:0004222">
    <property type="term" value="F:metalloendopeptidase activity"/>
    <property type="evidence" value="ECO:0007669"/>
    <property type="project" value="TreeGrafter"/>
</dbReference>
<dbReference type="OrthoDB" id="9809488at2"/>
<organism evidence="3 4">
    <name type="scientific">Streptomyces cellostaticus</name>
    <dbReference type="NCBI Taxonomy" id="67285"/>
    <lineage>
        <taxon>Bacteria</taxon>
        <taxon>Bacillati</taxon>
        <taxon>Actinomycetota</taxon>
        <taxon>Actinomycetes</taxon>
        <taxon>Kitasatosporales</taxon>
        <taxon>Streptomycetaceae</taxon>
        <taxon>Streptomyces</taxon>
    </lineage>
</organism>
<evidence type="ECO:0000313" key="3">
    <source>
        <dbReference type="EMBL" id="KUM94506.1"/>
    </source>
</evidence>